<dbReference type="Proteomes" id="UP001162060">
    <property type="component" value="Unassembled WGS sequence"/>
</dbReference>
<comment type="catalytic activity">
    <reaction evidence="5">
        <text>GTP + H2O = GDP + phosphate + H(+)</text>
        <dbReference type="Rhea" id="RHEA:19669"/>
        <dbReference type="ChEBI" id="CHEBI:15377"/>
        <dbReference type="ChEBI" id="CHEBI:15378"/>
        <dbReference type="ChEBI" id="CHEBI:37565"/>
        <dbReference type="ChEBI" id="CHEBI:43474"/>
        <dbReference type="ChEBI" id="CHEBI:58189"/>
    </reaction>
    <physiologicalReaction direction="left-to-right" evidence="5">
        <dbReference type="Rhea" id="RHEA:19670"/>
    </physiologicalReaction>
</comment>
<evidence type="ECO:0000313" key="8">
    <source>
        <dbReference type="Proteomes" id="UP001162060"/>
    </source>
</evidence>
<keyword evidence="3" id="KW-0143">Chaperone</keyword>
<accession>A0AAV1V9A0</accession>
<evidence type="ECO:0000256" key="1">
    <source>
        <dbReference type="ARBA" id="ARBA00022741"/>
    </source>
</evidence>
<evidence type="ECO:0000259" key="6">
    <source>
        <dbReference type="SMART" id="SM00833"/>
    </source>
</evidence>
<dbReference type="InterPro" id="IPR027417">
    <property type="entry name" value="P-loop_NTPase"/>
</dbReference>
<keyword evidence="2" id="KW-0378">Hydrolase</keyword>
<dbReference type="EMBL" id="CAKLBY020000270">
    <property type="protein sequence ID" value="CAK7942308.1"/>
    <property type="molecule type" value="Genomic_DNA"/>
</dbReference>
<dbReference type="SMART" id="SM00833">
    <property type="entry name" value="CobW_C"/>
    <property type="match status" value="1"/>
</dbReference>
<dbReference type="Gene3D" id="3.40.50.300">
    <property type="entry name" value="P-loop containing nucleotide triphosphate hydrolases"/>
    <property type="match status" value="1"/>
</dbReference>
<dbReference type="InterPro" id="IPR036627">
    <property type="entry name" value="CobW-likC_sf"/>
</dbReference>
<dbReference type="SUPFAM" id="SSF90002">
    <property type="entry name" value="Hypothetical protein YjiA, C-terminal domain"/>
    <property type="match status" value="1"/>
</dbReference>
<reference evidence="7" key="1">
    <citation type="submission" date="2024-01" db="EMBL/GenBank/DDBJ databases">
        <authorList>
            <person name="Webb A."/>
        </authorList>
    </citation>
    <scope>NUCLEOTIDE SEQUENCE</scope>
    <source>
        <strain evidence="7">Pm1</strain>
    </source>
</reference>
<proteinExistence type="inferred from homology"/>
<evidence type="ECO:0000256" key="5">
    <source>
        <dbReference type="ARBA" id="ARBA00049117"/>
    </source>
</evidence>
<dbReference type="AlphaFoldDB" id="A0AAV1V9A0"/>
<keyword evidence="1" id="KW-0547">Nucleotide-binding</keyword>
<evidence type="ECO:0000256" key="2">
    <source>
        <dbReference type="ARBA" id="ARBA00022801"/>
    </source>
</evidence>
<organism evidence="7 8">
    <name type="scientific">Peronospora matthiolae</name>
    <dbReference type="NCBI Taxonomy" id="2874970"/>
    <lineage>
        <taxon>Eukaryota</taxon>
        <taxon>Sar</taxon>
        <taxon>Stramenopiles</taxon>
        <taxon>Oomycota</taxon>
        <taxon>Peronosporomycetes</taxon>
        <taxon>Peronosporales</taxon>
        <taxon>Peronosporaceae</taxon>
        <taxon>Peronospora</taxon>
    </lineage>
</organism>
<dbReference type="InterPro" id="IPR003495">
    <property type="entry name" value="CobW/HypB/UreG_nucleotide-bd"/>
</dbReference>
<feature type="domain" description="CobW C-terminal" evidence="6">
    <location>
        <begin position="325"/>
        <end position="421"/>
    </location>
</feature>
<comment type="caution">
    <text evidence="7">The sequence shown here is derived from an EMBL/GenBank/DDBJ whole genome shotgun (WGS) entry which is preliminary data.</text>
</comment>
<protein>
    <recommendedName>
        <fullName evidence="6">CobW C-terminal domain-containing protein</fullName>
    </recommendedName>
</protein>
<evidence type="ECO:0000256" key="3">
    <source>
        <dbReference type="ARBA" id="ARBA00023186"/>
    </source>
</evidence>
<gene>
    <name evidence="7" type="ORF">PM001_LOCUS27458</name>
</gene>
<dbReference type="InterPro" id="IPR011629">
    <property type="entry name" value="CobW-like_C"/>
</dbReference>
<sequence length="560" mass="61313">MPTPAELELAAARVNLCLRAERQLLARNDQRRRLPVTIVTGFLGAGKTSLLQHILQHKLNLRVACAVSDLAAVNVDALLVANKQTGRCNKLFQLTADTGNRTVTALKDVVWQLLNDDNGNIIASAHPRMGDNNGAHNSDNHDKAGDLSHVDYLVMETSGTTDPTQLIAAVREKFGKMTRARLDSVVVVVDGDAVAQDAGKGVQPCAVAIQQLQCADVVLLNKVDLLDEANLEAARQVVALYAPNAQVYETTYARVFLPHVLDIEVPEIAFNGSVSHENVPVQWNLKTGEALNGTGTAGSRRLRVERPSDLASKNDDAVGTQRMSFESVVFESLVPIPLAAVHNWLQQHRPKGMLRAKGVMYIAELPQYRFVLQISGKQRLDVVNTGVWHSTPKTQFVVIGCNGVSDRFDKKQAGEHLELCFSRSLDEMENENKQTRAQCLAKLQADHRFETLLIPDQPTIVAFRLSCPTSTVDGAMLRHHHHIDMNELTKHLLRDVNASGGGSLLLCASKLSPDDAEKVFAVASTIGLASVLSMWDEISLRAELIIHEVKKKLATCLCGF</sequence>
<dbReference type="SUPFAM" id="SSF52540">
    <property type="entry name" value="P-loop containing nucleoside triphosphate hydrolases"/>
    <property type="match status" value="1"/>
</dbReference>
<dbReference type="Gene3D" id="3.30.1220.10">
    <property type="entry name" value="CobW-like, C-terminal domain"/>
    <property type="match status" value="1"/>
</dbReference>
<comment type="similarity">
    <text evidence="4">Belongs to the SIMIBI class G3E GTPase family. ZNG1 subfamily.</text>
</comment>
<dbReference type="GO" id="GO:0000166">
    <property type="term" value="F:nucleotide binding"/>
    <property type="evidence" value="ECO:0007669"/>
    <property type="project" value="UniProtKB-KW"/>
</dbReference>
<evidence type="ECO:0000313" key="7">
    <source>
        <dbReference type="EMBL" id="CAK7942308.1"/>
    </source>
</evidence>
<name>A0AAV1V9A0_9STRA</name>
<dbReference type="Pfam" id="PF07683">
    <property type="entry name" value="CobW_C"/>
    <property type="match status" value="1"/>
</dbReference>
<dbReference type="Pfam" id="PF02492">
    <property type="entry name" value="cobW"/>
    <property type="match status" value="1"/>
</dbReference>
<dbReference type="PANTHER" id="PTHR43603:SF1">
    <property type="entry name" value="ZINC-REGULATED GTPASE METALLOPROTEIN ACTIVATOR 1"/>
    <property type="match status" value="1"/>
</dbReference>
<dbReference type="PANTHER" id="PTHR43603">
    <property type="entry name" value="COBW DOMAIN-CONTAINING PROTEIN DDB_G0274527"/>
    <property type="match status" value="1"/>
</dbReference>
<dbReference type="InterPro" id="IPR051927">
    <property type="entry name" value="Zn_Chap_cDPG_Synth"/>
</dbReference>
<dbReference type="GO" id="GO:0016787">
    <property type="term" value="F:hydrolase activity"/>
    <property type="evidence" value="ECO:0007669"/>
    <property type="project" value="UniProtKB-KW"/>
</dbReference>
<evidence type="ECO:0000256" key="4">
    <source>
        <dbReference type="ARBA" id="ARBA00034320"/>
    </source>
</evidence>